<dbReference type="EMBL" id="CP021434">
    <property type="protein sequence ID" value="ARU63928.1"/>
    <property type="molecule type" value="Genomic_DNA"/>
</dbReference>
<protein>
    <submittedName>
        <fullName evidence="10">Uncharacterized protein</fullName>
    </submittedName>
</protein>
<evidence type="ECO:0000259" key="8">
    <source>
        <dbReference type="Pfam" id="PF05504"/>
    </source>
</evidence>
<evidence type="ECO:0000256" key="4">
    <source>
        <dbReference type="ARBA" id="ARBA00022729"/>
    </source>
</evidence>
<accession>A0A1Y0ITJ8</accession>
<dbReference type="GO" id="GO:0016020">
    <property type="term" value="C:membrane"/>
    <property type="evidence" value="ECO:0007669"/>
    <property type="project" value="UniProtKB-SubCell"/>
</dbReference>
<dbReference type="InterPro" id="IPR046953">
    <property type="entry name" value="Spore_GerAC-like_C"/>
</dbReference>
<evidence type="ECO:0000256" key="2">
    <source>
        <dbReference type="ARBA" id="ARBA00007886"/>
    </source>
</evidence>
<keyword evidence="11" id="KW-1185">Reference proteome</keyword>
<dbReference type="Pfam" id="PF25198">
    <property type="entry name" value="Spore_GerAC_N"/>
    <property type="match status" value="1"/>
</dbReference>
<dbReference type="NCBIfam" id="TIGR02887">
    <property type="entry name" value="spore_ger_x_C"/>
    <property type="match status" value="1"/>
</dbReference>
<evidence type="ECO:0000256" key="5">
    <source>
        <dbReference type="ARBA" id="ARBA00023136"/>
    </source>
</evidence>
<comment type="similarity">
    <text evidence="2">Belongs to the GerABKC lipoprotein family.</text>
</comment>
<gene>
    <name evidence="10" type="ORF">CBW65_15230</name>
</gene>
<dbReference type="Proteomes" id="UP000195437">
    <property type="component" value="Chromosome"/>
</dbReference>
<keyword evidence="5" id="KW-0472">Membrane</keyword>
<evidence type="ECO:0000313" key="10">
    <source>
        <dbReference type="EMBL" id="ARU63928.1"/>
    </source>
</evidence>
<comment type="subcellular location">
    <subcellularLocation>
        <location evidence="1">Membrane</location>
        <topology evidence="1">Lipid-anchor</topology>
    </subcellularLocation>
</comment>
<dbReference type="PANTHER" id="PTHR35789">
    <property type="entry name" value="SPORE GERMINATION PROTEIN B3"/>
    <property type="match status" value="1"/>
</dbReference>
<sequence length="405" mass="45899">MAAKRSPAGRRRRCMKRPDRMMPLLLLLCLLATLSSGCWDRKELEQRTSVVAMAIDLAERQGGERPMIKLSVQIPIPIKITGSGGGGGEGGKSAVKVMSATGFSMADAMRNLQSRLNQELFYGHTRVIAVSERVARTDMSGIIDSLRRSPQMRRLLWVLITPEQAVDLLHADPKLEQIPIVYVMDLIQNGAERGRIPDITLGRWFIDRSSSGIEPTANFVKSNKQDIKWHGIALFHDDKMVGRIEEEQSWALLHMRDKAIGGDITIPCPAAKQTGSNSERKYITAHPKKVHSKSTVAPHQGTFRMDVKITAELDIVESMCDLDYRKKQVVQQIESAISTELEKRAQKLVELCQKEYKVDVFGMGNKVRAKYPHEFERLKWYDEFPQTQINVNYDVEIRRVGMKMR</sequence>
<dbReference type="AlphaFoldDB" id="A0A1Y0ITJ8"/>
<keyword evidence="6" id="KW-0564">Palmitate</keyword>
<keyword evidence="4" id="KW-0732">Signal</keyword>
<dbReference type="PANTHER" id="PTHR35789:SF1">
    <property type="entry name" value="SPORE GERMINATION PROTEIN B3"/>
    <property type="match status" value="1"/>
</dbReference>
<organism evidence="10 11">
    <name type="scientific">Tumebacillus avium</name>
    <dbReference type="NCBI Taxonomy" id="1903704"/>
    <lineage>
        <taxon>Bacteria</taxon>
        <taxon>Bacillati</taxon>
        <taxon>Bacillota</taxon>
        <taxon>Bacilli</taxon>
        <taxon>Bacillales</taxon>
        <taxon>Alicyclobacillaceae</taxon>
        <taxon>Tumebacillus</taxon>
    </lineage>
</organism>
<proteinExistence type="inferred from homology"/>
<dbReference type="KEGG" id="tum:CBW65_15230"/>
<dbReference type="InterPro" id="IPR038501">
    <property type="entry name" value="Spore_GerAC_C_sf"/>
</dbReference>
<evidence type="ECO:0000259" key="9">
    <source>
        <dbReference type="Pfam" id="PF25198"/>
    </source>
</evidence>
<keyword evidence="7" id="KW-0449">Lipoprotein</keyword>
<feature type="domain" description="Spore germination protein N-terminal" evidence="9">
    <location>
        <begin position="40"/>
        <end position="220"/>
    </location>
</feature>
<name>A0A1Y0ITJ8_9BACL</name>
<keyword evidence="3" id="KW-0309">Germination</keyword>
<evidence type="ECO:0000256" key="6">
    <source>
        <dbReference type="ARBA" id="ARBA00023139"/>
    </source>
</evidence>
<dbReference type="Pfam" id="PF05504">
    <property type="entry name" value="Spore_GerAC"/>
    <property type="match status" value="1"/>
</dbReference>
<evidence type="ECO:0000313" key="11">
    <source>
        <dbReference type="Proteomes" id="UP000195437"/>
    </source>
</evidence>
<feature type="domain" description="Spore germination GerAC-like C-terminal" evidence="8">
    <location>
        <begin position="231"/>
        <end position="401"/>
    </location>
</feature>
<dbReference type="GO" id="GO:0009847">
    <property type="term" value="P:spore germination"/>
    <property type="evidence" value="ECO:0007669"/>
    <property type="project" value="InterPro"/>
</dbReference>
<reference evidence="11" key="1">
    <citation type="submission" date="2017-05" db="EMBL/GenBank/DDBJ databases">
        <authorList>
            <person name="Sung H."/>
        </authorList>
    </citation>
    <scope>NUCLEOTIDE SEQUENCE [LARGE SCALE GENOMIC DNA]</scope>
    <source>
        <strain evidence="11">AR23208</strain>
    </source>
</reference>
<evidence type="ECO:0000256" key="1">
    <source>
        <dbReference type="ARBA" id="ARBA00004635"/>
    </source>
</evidence>
<dbReference type="InterPro" id="IPR057336">
    <property type="entry name" value="GerAC_N"/>
</dbReference>
<dbReference type="Gene3D" id="3.30.300.210">
    <property type="entry name" value="Nutrient germinant receptor protein C, domain 3"/>
    <property type="match status" value="1"/>
</dbReference>
<dbReference type="InterPro" id="IPR008844">
    <property type="entry name" value="Spore_GerAC-like"/>
</dbReference>
<evidence type="ECO:0000256" key="7">
    <source>
        <dbReference type="ARBA" id="ARBA00023288"/>
    </source>
</evidence>
<evidence type="ECO:0000256" key="3">
    <source>
        <dbReference type="ARBA" id="ARBA00022544"/>
    </source>
</evidence>